<dbReference type="AlphaFoldDB" id="A0A8T0R1I0"/>
<dbReference type="InterPro" id="IPR001404">
    <property type="entry name" value="Hsp90_fam"/>
</dbReference>
<evidence type="ECO:0000313" key="10">
    <source>
        <dbReference type="Proteomes" id="UP000823388"/>
    </source>
</evidence>
<dbReference type="Pfam" id="PF00183">
    <property type="entry name" value="HSP90"/>
    <property type="match status" value="1"/>
</dbReference>
<dbReference type="Proteomes" id="UP000823388">
    <property type="component" value="Chromosome 6N"/>
</dbReference>
<feature type="region of interest" description="Disordered" evidence="7">
    <location>
        <begin position="297"/>
        <end position="319"/>
    </location>
</feature>
<evidence type="ECO:0000256" key="3">
    <source>
        <dbReference type="ARBA" id="ARBA00022741"/>
    </source>
</evidence>
<dbReference type="InterPro" id="IPR020568">
    <property type="entry name" value="Ribosomal_Su5_D2-typ_SF"/>
</dbReference>
<evidence type="ECO:0000256" key="2">
    <source>
        <dbReference type="ARBA" id="ARBA00011738"/>
    </source>
</evidence>
<dbReference type="PROSITE" id="PS00298">
    <property type="entry name" value="HSP90"/>
    <property type="match status" value="1"/>
</dbReference>
<proteinExistence type="inferred from homology"/>
<feature type="compositionally biased region" description="Low complexity" evidence="7">
    <location>
        <begin position="649"/>
        <end position="659"/>
    </location>
</feature>
<dbReference type="CDD" id="cd16927">
    <property type="entry name" value="HATPase_Hsp90-like"/>
    <property type="match status" value="1"/>
</dbReference>
<feature type="binding site" evidence="6">
    <location>
        <begin position="174"/>
        <end position="175"/>
    </location>
    <ligand>
        <name>ATP</name>
        <dbReference type="ChEBI" id="CHEBI:30616"/>
    </ligand>
</feature>
<comment type="subunit">
    <text evidence="2">Homodimer.</text>
</comment>
<feature type="binding site" evidence="6">
    <location>
        <position position="154"/>
    </location>
    <ligand>
        <name>ATP</name>
        <dbReference type="ChEBI" id="CHEBI:30616"/>
    </ligand>
</feature>
<gene>
    <name evidence="9" type="ORF">PVAP13_6NG290300</name>
</gene>
<evidence type="ECO:0000259" key="8">
    <source>
        <dbReference type="SMART" id="SM00387"/>
    </source>
</evidence>
<dbReference type="SUPFAM" id="SSF55874">
    <property type="entry name" value="ATPase domain of HSP90 chaperone/DNA topoisomerase II/histidine kinase"/>
    <property type="match status" value="1"/>
</dbReference>
<feature type="compositionally biased region" description="Acidic residues" evidence="7">
    <location>
        <begin position="300"/>
        <end position="313"/>
    </location>
</feature>
<dbReference type="EMBL" id="CM029048">
    <property type="protein sequence ID" value="KAG2579507.1"/>
    <property type="molecule type" value="Genomic_DNA"/>
</dbReference>
<feature type="binding site" evidence="6">
    <location>
        <position position="159"/>
    </location>
    <ligand>
        <name>ATP</name>
        <dbReference type="ChEBI" id="CHEBI:30616"/>
    </ligand>
</feature>
<dbReference type="Gene3D" id="1.20.120.790">
    <property type="entry name" value="Heat shock protein 90, C-terminal domain"/>
    <property type="match status" value="1"/>
</dbReference>
<dbReference type="PIRSF" id="PIRSF002583">
    <property type="entry name" value="Hsp90"/>
    <property type="match status" value="1"/>
</dbReference>
<dbReference type="GO" id="GO:0051082">
    <property type="term" value="F:unfolded protein binding"/>
    <property type="evidence" value="ECO:0007669"/>
    <property type="project" value="InterPro"/>
</dbReference>
<reference evidence="9" key="1">
    <citation type="submission" date="2020-05" db="EMBL/GenBank/DDBJ databases">
        <title>WGS assembly of Panicum virgatum.</title>
        <authorList>
            <person name="Lovell J.T."/>
            <person name="Jenkins J."/>
            <person name="Shu S."/>
            <person name="Juenger T.E."/>
            <person name="Schmutz J."/>
        </authorList>
    </citation>
    <scope>NUCLEOTIDE SEQUENCE</scope>
    <source>
        <strain evidence="9">AP13</strain>
    </source>
</reference>
<feature type="binding site" evidence="6">
    <location>
        <position position="112"/>
    </location>
    <ligand>
        <name>ATP</name>
        <dbReference type="ChEBI" id="CHEBI:30616"/>
    </ligand>
</feature>
<feature type="region of interest" description="Disordered" evidence="7">
    <location>
        <begin position="639"/>
        <end position="684"/>
    </location>
</feature>
<feature type="binding site" evidence="6">
    <location>
        <begin position="198"/>
        <end position="203"/>
    </location>
    <ligand>
        <name>ATP</name>
        <dbReference type="ChEBI" id="CHEBI:30616"/>
    </ligand>
</feature>
<dbReference type="Pfam" id="PF13589">
    <property type="entry name" value="HATPase_c_3"/>
    <property type="match status" value="1"/>
</dbReference>
<dbReference type="InterPro" id="IPR003594">
    <property type="entry name" value="HATPase_dom"/>
</dbReference>
<dbReference type="InterPro" id="IPR020575">
    <property type="entry name" value="Hsp90_N"/>
</dbReference>
<dbReference type="Gene3D" id="3.30.565.10">
    <property type="entry name" value="Histidine kinase-like ATPase, C-terminal domain"/>
    <property type="match status" value="1"/>
</dbReference>
<dbReference type="InterPro" id="IPR019805">
    <property type="entry name" value="Heat_shock_protein_90_CS"/>
</dbReference>
<evidence type="ECO:0000256" key="1">
    <source>
        <dbReference type="ARBA" id="ARBA00008239"/>
    </source>
</evidence>
<feature type="binding site" evidence="6">
    <location>
        <position position="108"/>
    </location>
    <ligand>
        <name>ATP</name>
        <dbReference type="ChEBI" id="CHEBI:30616"/>
    </ligand>
</feature>
<evidence type="ECO:0000256" key="4">
    <source>
        <dbReference type="ARBA" id="ARBA00022840"/>
    </source>
</evidence>
<dbReference type="GO" id="GO:0140662">
    <property type="term" value="F:ATP-dependent protein folding chaperone"/>
    <property type="evidence" value="ECO:0007669"/>
    <property type="project" value="InterPro"/>
</dbReference>
<dbReference type="PRINTS" id="PR00775">
    <property type="entry name" value="HEATSHOCK90"/>
</dbReference>
<protein>
    <recommendedName>
        <fullName evidence="8">Histidine kinase/HSP90-like ATPase domain-containing protein</fullName>
    </recommendedName>
</protein>
<keyword evidence="5" id="KW-0143">Chaperone</keyword>
<organism evidence="9 10">
    <name type="scientific">Panicum virgatum</name>
    <name type="common">Blackwell switchgrass</name>
    <dbReference type="NCBI Taxonomy" id="38727"/>
    <lineage>
        <taxon>Eukaryota</taxon>
        <taxon>Viridiplantae</taxon>
        <taxon>Streptophyta</taxon>
        <taxon>Embryophyta</taxon>
        <taxon>Tracheophyta</taxon>
        <taxon>Spermatophyta</taxon>
        <taxon>Magnoliopsida</taxon>
        <taxon>Liliopsida</taxon>
        <taxon>Poales</taxon>
        <taxon>Poaceae</taxon>
        <taxon>PACMAD clade</taxon>
        <taxon>Panicoideae</taxon>
        <taxon>Panicodae</taxon>
        <taxon>Paniceae</taxon>
        <taxon>Panicinae</taxon>
        <taxon>Panicum</taxon>
        <taxon>Panicum sect. Hiantes</taxon>
    </lineage>
</organism>
<feature type="domain" description="Histidine kinase/HSP90-like ATPase" evidence="8">
    <location>
        <begin position="101"/>
        <end position="263"/>
    </location>
</feature>
<evidence type="ECO:0000256" key="5">
    <source>
        <dbReference type="ARBA" id="ARBA00023186"/>
    </source>
</evidence>
<dbReference type="PANTHER" id="PTHR11528">
    <property type="entry name" value="HEAT SHOCK PROTEIN 90 FAMILY MEMBER"/>
    <property type="match status" value="1"/>
</dbReference>
<keyword evidence="4 6" id="KW-0067">ATP-binding</keyword>
<dbReference type="GO" id="GO:0016887">
    <property type="term" value="F:ATP hydrolysis activity"/>
    <property type="evidence" value="ECO:0007669"/>
    <property type="project" value="InterPro"/>
</dbReference>
<dbReference type="InterPro" id="IPR036890">
    <property type="entry name" value="HATPase_C_sf"/>
</dbReference>
<comment type="caution">
    <text evidence="9">The sequence shown here is derived from an EMBL/GenBank/DDBJ whole genome shotgun (WGS) entry which is preliminary data.</text>
</comment>
<feature type="binding site" evidence="6">
    <location>
        <position position="253"/>
    </location>
    <ligand>
        <name>ATP</name>
        <dbReference type="ChEBI" id="CHEBI:30616"/>
    </ligand>
</feature>
<dbReference type="Gene3D" id="3.30.230.80">
    <property type="match status" value="2"/>
</dbReference>
<dbReference type="Gene3D" id="3.40.50.11260">
    <property type="match status" value="1"/>
</dbReference>
<dbReference type="GO" id="GO:0005524">
    <property type="term" value="F:ATP binding"/>
    <property type="evidence" value="ECO:0007669"/>
    <property type="project" value="UniProtKB-KW"/>
</dbReference>
<dbReference type="FunFam" id="3.30.565.10:FF:000024">
    <property type="entry name" value="heat shock protein 90-5, chloroplastic"/>
    <property type="match status" value="1"/>
</dbReference>
<evidence type="ECO:0000256" key="6">
    <source>
        <dbReference type="PIRSR" id="PIRSR002583-1"/>
    </source>
</evidence>
<dbReference type="FunFam" id="3.40.50.11260:FF:000005">
    <property type="entry name" value="Heat shock protein 90"/>
    <property type="match status" value="1"/>
</dbReference>
<evidence type="ECO:0000313" key="9">
    <source>
        <dbReference type="EMBL" id="KAG2579507.1"/>
    </source>
</evidence>
<accession>A0A8T0R1I0</accession>
<name>A0A8T0R1I0_PANVG</name>
<dbReference type="FunFam" id="1.20.120.790:FF:000001">
    <property type="entry name" value="Heat shock protein 90 alpha"/>
    <property type="match status" value="1"/>
</dbReference>
<dbReference type="SUPFAM" id="SSF110942">
    <property type="entry name" value="HSP90 C-terminal domain"/>
    <property type="match status" value="1"/>
</dbReference>
<evidence type="ECO:0000256" key="7">
    <source>
        <dbReference type="SAM" id="MobiDB-lite"/>
    </source>
</evidence>
<feature type="compositionally biased region" description="Basic and acidic residues" evidence="7">
    <location>
        <begin position="673"/>
        <end position="684"/>
    </location>
</feature>
<keyword evidence="3 6" id="KW-0547">Nucleotide-binding</keyword>
<dbReference type="SMART" id="SM00387">
    <property type="entry name" value="HATPase_c"/>
    <property type="match status" value="1"/>
</dbReference>
<dbReference type="SUPFAM" id="SSF54211">
    <property type="entry name" value="Ribosomal protein S5 domain 2-like"/>
    <property type="match status" value="1"/>
</dbReference>
<sequence>MAPALSGTLGASSVAALRPCAARGAPSAASFVASRGSGAARCPRGGVRWEAERSRGRIARVRCDAAVTEKPAGEEAAEEQFEYQAEVSRLMDLIVHSLYSHKEVFLRELVSNASDALDKLRFLGVTDSSLLADGGELEIRIKPDPDAGTITITDTGVGMTKDELKDCLGTIAQSGTSKFLKALKENKDLGSDNGLIGQFGVGFYSAFLVAEKVVVSTKSPKSDKQYVWEAVADSSSYVIKEETDPEKMLTRGTQITLFLRPDDKYEFADPSRIQGLVKNYSQFVSFPIYTWQEKSRTVEVEEDEEPKEGEEATEGEKQKKKKTITEKYWDWELANETKPIWMRNPKEIEKTEYNEFYKKTFDMIEEIAKKEDKEDYKKFWESFGKFIKLGCIEDTGNHKRLAPLLRFHSSKNEGDTISLDQYVENMPESQKAIYYIATDSLQSAKTAPFLEKLVQKDIEVLYLIEPIDEVAIQNLQTYKEKKFVDISKEDLELGDEEEENKETKQEFTLLCDWVKQQLGDKVAKVQISKRLSSSPCVLVSGKFGWSANMERLMKAQTLGDTSSLEFMRGRRIFEINPDHPIIKDLNAACKNEPESTEAKRAVELLYEAALISSGYTPESPAELGGKIYEMMAIALGGRWGRSDTEEAETTTTGEASVEADSPEGTVTEVIEPSEVRPESDPWRD</sequence>
<comment type="similarity">
    <text evidence="1">Belongs to the heat shock protein 90 family.</text>
</comment>
<dbReference type="InterPro" id="IPR037196">
    <property type="entry name" value="HSP90_C"/>
</dbReference>
<keyword evidence="10" id="KW-1185">Reference proteome</keyword>